<dbReference type="NCBIfam" id="TIGR00580">
    <property type="entry name" value="mfd"/>
    <property type="match status" value="1"/>
</dbReference>
<dbReference type="RefSeq" id="WP_375516865.1">
    <property type="nucleotide sequence ID" value="NZ_JBHILI010000004.1"/>
</dbReference>
<dbReference type="InterPro" id="IPR001650">
    <property type="entry name" value="Helicase_C-like"/>
</dbReference>
<dbReference type="PANTHER" id="PTHR47964">
    <property type="entry name" value="ATP-DEPENDENT DNA HELICASE HOMOLOG RECG, CHLOROPLASTIC"/>
    <property type="match status" value="1"/>
</dbReference>
<dbReference type="SUPFAM" id="SSF52540">
    <property type="entry name" value="P-loop containing nucleoside triphosphate hydrolases"/>
    <property type="match status" value="4"/>
</dbReference>
<keyword evidence="7 9" id="KW-0238">DNA-binding</keyword>
<dbReference type="Pfam" id="PF17757">
    <property type="entry name" value="UvrB_inter"/>
    <property type="match status" value="1"/>
</dbReference>
<evidence type="ECO:0000256" key="6">
    <source>
        <dbReference type="ARBA" id="ARBA00022840"/>
    </source>
</evidence>
<evidence type="ECO:0000256" key="5">
    <source>
        <dbReference type="ARBA" id="ARBA00022806"/>
    </source>
</evidence>
<dbReference type="InterPro" id="IPR014001">
    <property type="entry name" value="Helicase_ATP-bd"/>
</dbReference>
<keyword evidence="13" id="KW-1185">Reference proteome</keyword>
<dbReference type="Proteomes" id="UP001580391">
    <property type="component" value="Unassembled WGS sequence"/>
</dbReference>
<evidence type="ECO:0000256" key="8">
    <source>
        <dbReference type="ARBA" id="ARBA00023204"/>
    </source>
</evidence>
<dbReference type="InterPro" id="IPR003711">
    <property type="entry name" value="CarD-like/TRCF_RID"/>
</dbReference>
<dbReference type="InterPro" id="IPR027417">
    <property type="entry name" value="P-loop_NTPase"/>
</dbReference>
<feature type="domain" description="Helicase ATP-binding" evidence="10">
    <location>
        <begin position="618"/>
        <end position="779"/>
    </location>
</feature>
<dbReference type="Gene3D" id="3.40.50.11180">
    <property type="match status" value="1"/>
</dbReference>
<comment type="subcellular location">
    <subcellularLocation>
        <location evidence="9">Cytoplasm</location>
    </subcellularLocation>
</comment>
<evidence type="ECO:0000313" key="13">
    <source>
        <dbReference type="Proteomes" id="UP001580391"/>
    </source>
</evidence>
<keyword evidence="5" id="KW-0347">Helicase</keyword>
<dbReference type="InterPro" id="IPR011545">
    <property type="entry name" value="DEAD/DEAH_box_helicase_dom"/>
</dbReference>
<dbReference type="Gene3D" id="3.90.1150.50">
    <property type="entry name" value="Transcription-repair-coupling factor, D7 domain"/>
    <property type="match status" value="1"/>
</dbReference>
<dbReference type="PROSITE" id="PS51192">
    <property type="entry name" value="HELICASE_ATP_BIND_1"/>
    <property type="match status" value="1"/>
</dbReference>
<dbReference type="InterPro" id="IPR005118">
    <property type="entry name" value="TRCF_C"/>
</dbReference>
<evidence type="ECO:0000256" key="7">
    <source>
        <dbReference type="ARBA" id="ARBA00023125"/>
    </source>
</evidence>
<organism evidence="12 13">
    <name type="scientific">Leptospira wolffii</name>
    <dbReference type="NCBI Taxonomy" id="409998"/>
    <lineage>
        <taxon>Bacteria</taxon>
        <taxon>Pseudomonadati</taxon>
        <taxon>Spirochaetota</taxon>
        <taxon>Spirochaetia</taxon>
        <taxon>Leptospirales</taxon>
        <taxon>Leptospiraceae</taxon>
        <taxon>Leptospira</taxon>
    </lineage>
</organism>
<evidence type="ECO:0000256" key="3">
    <source>
        <dbReference type="ARBA" id="ARBA00022763"/>
    </source>
</evidence>
<keyword evidence="4 9" id="KW-0378">Hydrolase</keyword>
<feature type="domain" description="Helicase C-terminal" evidence="11">
    <location>
        <begin position="788"/>
        <end position="954"/>
    </location>
</feature>
<dbReference type="SMART" id="SM00490">
    <property type="entry name" value="HELICc"/>
    <property type="match status" value="1"/>
</dbReference>
<comment type="similarity">
    <text evidence="9">In the C-terminal section; belongs to the helicase family. RecG subfamily.</text>
</comment>
<dbReference type="InterPro" id="IPR037235">
    <property type="entry name" value="TRCF-like_C_D7"/>
</dbReference>
<evidence type="ECO:0000256" key="2">
    <source>
        <dbReference type="ARBA" id="ARBA00022741"/>
    </source>
</evidence>
<protein>
    <recommendedName>
        <fullName evidence="9">Transcription-repair-coupling factor</fullName>
        <shortName evidence="9">TRCF</shortName>
        <ecNumber evidence="9">3.6.4.-</ecNumber>
    </recommendedName>
</protein>
<keyword evidence="2 9" id="KW-0547">Nucleotide-binding</keyword>
<dbReference type="Pfam" id="PF00270">
    <property type="entry name" value="DEAD"/>
    <property type="match status" value="1"/>
</dbReference>
<dbReference type="InterPro" id="IPR047112">
    <property type="entry name" value="RecG/Mfd"/>
</dbReference>
<dbReference type="SUPFAM" id="SSF141259">
    <property type="entry name" value="CarD-like"/>
    <property type="match status" value="1"/>
</dbReference>
<name>A0ABV5BQA1_9LEPT</name>
<dbReference type="InterPro" id="IPR004576">
    <property type="entry name" value="Mfd"/>
</dbReference>
<comment type="similarity">
    <text evidence="9">In the N-terminal section; belongs to the UvrB family.</text>
</comment>
<dbReference type="SUPFAM" id="SSF143517">
    <property type="entry name" value="TRCF domain-like"/>
    <property type="match status" value="1"/>
</dbReference>
<evidence type="ECO:0000256" key="4">
    <source>
        <dbReference type="ARBA" id="ARBA00022801"/>
    </source>
</evidence>
<dbReference type="EC" id="3.6.4.-" evidence="9"/>
<dbReference type="CDD" id="cd17991">
    <property type="entry name" value="DEXHc_TRCF"/>
    <property type="match status" value="1"/>
</dbReference>
<dbReference type="Gene3D" id="2.40.10.170">
    <property type="match status" value="1"/>
</dbReference>
<dbReference type="SMART" id="SM01058">
    <property type="entry name" value="CarD_TRCF"/>
    <property type="match status" value="1"/>
</dbReference>
<dbReference type="PROSITE" id="PS51194">
    <property type="entry name" value="HELICASE_CTER"/>
    <property type="match status" value="1"/>
</dbReference>
<dbReference type="SMART" id="SM00487">
    <property type="entry name" value="DEXDc"/>
    <property type="match status" value="1"/>
</dbReference>
<dbReference type="EMBL" id="JBHILJ010000003">
    <property type="protein sequence ID" value="MFB5736286.1"/>
    <property type="molecule type" value="Genomic_DNA"/>
</dbReference>
<dbReference type="Gene3D" id="3.30.2060.10">
    <property type="entry name" value="Penicillin-binding protein 1b domain"/>
    <property type="match status" value="1"/>
</dbReference>
<dbReference type="Gene3D" id="3.40.50.300">
    <property type="entry name" value="P-loop containing nucleotide triphosphate hydrolases"/>
    <property type="match status" value="2"/>
</dbReference>
<evidence type="ECO:0000259" key="10">
    <source>
        <dbReference type="PROSITE" id="PS51192"/>
    </source>
</evidence>
<dbReference type="PROSITE" id="PS50152">
    <property type="entry name" value="25A_SYNTH_3"/>
    <property type="match status" value="1"/>
</dbReference>
<comment type="caution">
    <text evidence="12">The sequence shown here is derived from an EMBL/GenBank/DDBJ whole genome shotgun (WGS) entry which is preliminary data.</text>
</comment>
<dbReference type="Pfam" id="PF03461">
    <property type="entry name" value="TRCF"/>
    <property type="match status" value="1"/>
</dbReference>
<keyword evidence="6 9" id="KW-0067">ATP-binding</keyword>
<dbReference type="InterPro" id="IPR036101">
    <property type="entry name" value="CarD-like/TRCF_RID_sf"/>
</dbReference>
<comment type="function">
    <text evidence="9">Couples transcription and DNA repair by recognizing RNA polymerase (RNAP) stalled at DNA lesions. Mediates ATP-dependent release of RNAP and its truncated transcript from the DNA, and recruitment of nucleotide excision repair machinery to the damaged site.</text>
</comment>
<keyword evidence="3 9" id="KW-0227">DNA damage</keyword>
<dbReference type="PANTHER" id="PTHR47964:SF1">
    <property type="entry name" value="ATP-DEPENDENT DNA HELICASE HOMOLOG RECG, CHLOROPLASTIC"/>
    <property type="match status" value="1"/>
</dbReference>
<proteinExistence type="inferred from homology"/>
<dbReference type="InterPro" id="IPR041471">
    <property type="entry name" value="UvrB_inter"/>
</dbReference>
<evidence type="ECO:0000313" key="12">
    <source>
        <dbReference type="EMBL" id="MFB5736286.1"/>
    </source>
</evidence>
<sequence length="1146" mass="130047">MAKSASASADWKKLLIDLFSDSKISQFRVCSVPNSVSSLLASSIFSSRKESILVVAPTNTEAEFLYREALSYSDPSEISYLPGQEVLPYEYMRYPQEMKRERIKALARILSGEKVLVFTSVSGLLKTLPDPSALKDRSLRVSVGQEIQPEHLMRELIRLGYHRADVCEAFGEFSMKGGILDVFSSFSPEPVRIDFFGDEIESIRIFDPETQRSLESLEEALLLPADEFVLTDSQRIAYRKLLTEADSSLHLPEIPDESGGTYFEELVPLIRENRGLLSYFSKEPLLIFPDPNGVKERSSHLEREYGALYEKRSREILCAPPAVLLSEGKEKEILESGSGISFTQLPPNSDKDLVCPLKDAPAFKGKIREVREKINELKNEGGWRIILTSSFEAQTKRLLGLFESDGIRLLNPEATEPEKIFIPSKGNGDVYLAVSEIRNGFRWEEEKLLLLSENDVFGRDYKRKTRFKKQNSKAIQSFLDLKEGDFVVHVNHGVGKFLKIERVNAGGKERDFLKLEYHGGDTLFVPLDQISLVQRFVGGTERPRLDSLGKSTWKKTKDRVQKAVEGLAEDLVRMYSNRIKLQGYSFPPDTIYQEEFEAEFEYEETPDQIEAIEAVKKDLESPRPMDRLVCGDVGYGKTEVAIRAAFKVAMAGRQILMLAPTTILALQHYNNIKKRFENYPITVELISRLRTPAETRDVLKRYAAGKVDMLIGTHAILANSVQPKNLGLLIIDEEQRFGVNHKESIKKMKNLVDVLTLTATPIPRTLHMALTGIRELSIIATPPKNRQSVETYVIEEDEEVLREAIRAELARDGQVFYLYNRVESIEQETKRLNEIVPEASVGVLHGQMTEDEIEETLVDFYARKFDILVTTTIIESGIDIPNVNTLIVKRADLFGLSQLYQIRGRVGRSDRKAFAYLLLPKDRVVTEDAEKRLNTIYEYQELGSGFKVAMRDLEIRGAGNLLGKEQSGDIMEVGFDLYVQMLEEAIARIKGEDIPIEVRTAINLESDFFIPETYIPDTRQKIEFYKRFEGARDLTEIEEVAKEMEDRFGEPPEEAKTFLMLEKIRTLASGLGFESVSELGEEIRLKSGAHFLGSYEKIVNLISARMGLTMNPREPNVLVYVPGKASQKDKLVKLVYFLTEMQPDKK</sequence>
<evidence type="ECO:0000256" key="9">
    <source>
        <dbReference type="HAMAP-Rule" id="MF_00969"/>
    </source>
</evidence>
<gene>
    <name evidence="9 12" type="primary">mfd</name>
    <name evidence="12" type="ORF">ACE5IX_07210</name>
</gene>
<accession>A0ABV5BQA1</accession>
<dbReference type="HAMAP" id="MF_00969">
    <property type="entry name" value="TRCF"/>
    <property type="match status" value="1"/>
</dbReference>
<keyword evidence="8 9" id="KW-0234">DNA repair</keyword>
<keyword evidence="1 9" id="KW-0963">Cytoplasm</keyword>
<dbReference type="Pfam" id="PF02559">
    <property type="entry name" value="CarD_TRCF_RID"/>
    <property type="match status" value="1"/>
</dbReference>
<evidence type="ECO:0000256" key="1">
    <source>
        <dbReference type="ARBA" id="ARBA00022490"/>
    </source>
</evidence>
<evidence type="ECO:0000259" key="11">
    <source>
        <dbReference type="PROSITE" id="PS51194"/>
    </source>
</evidence>
<reference evidence="12 13" key="1">
    <citation type="submission" date="2024-09" db="EMBL/GenBank/DDBJ databases">
        <title>Taxonomic and Genotyping Characterization of Leptospira Strains isolated from Multiple Sources in Colombia highlights the importance of intermediate species.</title>
        <authorList>
            <person name="Torres Higuera L."/>
            <person name="Rojas Tapias D."/>
            <person name="Jimenez Velasquez S."/>
            <person name="Renjifo Ibanez C."/>
        </authorList>
    </citation>
    <scope>NUCLEOTIDE SEQUENCE [LARGE SCALE GENOMIC DNA]</scope>
    <source>
        <strain evidence="12 13">Lep080</strain>
    </source>
</reference>
<dbReference type="SMART" id="SM00982">
    <property type="entry name" value="TRCF"/>
    <property type="match status" value="1"/>
</dbReference>
<dbReference type="Pfam" id="PF00271">
    <property type="entry name" value="Helicase_C"/>
    <property type="match status" value="1"/>
</dbReference>